<sequence length="701" mass="77861">MADRMKQGTRYKAQERMRVRKHAAHWKIVEDAQRRFDQIAEPDVVSWTSVISAYAKQGHGKEALRLFGQMQQMGVKPDKITFISILNAFTNPAALTEAKVMHARIIESKFDSDVAVGNALLKMYCKCGSLEDVRRAFDNMPTRNVVSWTSLIAAYAQHGMLNVAVQLLEQMSEEGAKPNFVTFISIFNALGSQCSLADVKLLHSHVANSGLESDIVVVNALINLYGKCGGLKESRDLFDRTTERNAVSWNTMIAVYAQHGLAQLALDLFTLMEQENMKPDKITFVNVLNVCASAEALAIGRQIHARIIQSGFESDVVVATSLIKMYAKCRSLEDARKVFDKIPESDVIAWSAIIAAYTQQGQGLSALKLFEEMQRQHVKPNEITFVALLDACASFSGLAEGKLIHSYLLKYGYESDLFVINSLINMYSKCGCMDDACKIFEGMPKRNLVSWNVMIAGYSQSGQTKSALLLFEHMQREGFKPDKYTYVSIFDACANLAFLPDGKAIHSRIGSFKDDLNPEVGNALLNMYGKCGNIDEALNIFVRMFERDVVAWTSMISAYSQHGHGQFAIQLFAQMQEVGIELNDITIASILSGCSHSGLVDEGSHYFDSFSKRFHKLMTPVCYGSMVDLLGRAGHLAEAENLVCTMPFHPNVVIWMTLLASCRAFGDMERGKRAAKHILELDPQNSAAYVVLSDVHAAVCQ</sequence>
<reference evidence="2" key="1">
    <citation type="journal article" date="2024" name="Proc. Natl. Acad. Sci. U.S.A.">
        <title>Extraordinary preservation of gene collinearity over three hundred million years revealed in homosporous lycophytes.</title>
        <authorList>
            <person name="Li C."/>
            <person name="Wickell D."/>
            <person name="Kuo L.Y."/>
            <person name="Chen X."/>
            <person name="Nie B."/>
            <person name="Liao X."/>
            <person name="Peng D."/>
            <person name="Ji J."/>
            <person name="Jenkins J."/>
            <person name="Williams M."/>
            <person name="Shu S."/>
            <person name="Plott C."/>
            <person name="Barry K."/>
            <person name="Rajasekar S."/>
            <person name="Grimwood J."/>
            <person name="Han X."/>
            <person name="Sun S."/>
            <person name="Hou Z."/>
            <person name="He W."/>
            <person name="Dai G."/>
            <person name="Sun C."/>
            <person name="Schmutz J."/>
            <person name="Leebens-Mack J.H."/>
            <person name="Li F.W."/>
            <person name="Wang L."/>
        </authorList>
    </citation>
    <scope>NUCLEOTIDE SEQUENCE [LARGE SCALE GENOMIC DNA]</scope>
    <source>
        <strain evidence="2">cv. PW_Plant_1</strain>
    </source>
</reference>
<protein>
    <submittedName>
        <fullName evidence="1">Uncharacterized protein</fullName>
    </submittedName>
</protein>
<dbReference type="Proteomes" id="UP001162992">
    <property type="component" value="Chromosome 21"/>
</dbReference>
<dbReference type="EMBL" id="CM055112">
    <property type="protein sequence ID" value="KAJ7518405.1"/>
    <property type="molecule type" value="Genomic_DNA"/>
</dbReference>
<organism evidence="1 2">
    <name type="scientific">Diphasiastrum complanatum</name>
    <name type="common">Issler's clubmoss</name>
    <name type="synonym">Lycopodium complanatum</name>
    <dbReference type="NCBI Taxonomy" id="34168"/>
    <lineage>
        <taxon>Eukaryota</taxon>
        <taxon>Viridiplantae</taxon>
        <taxon>Streptophyta</taxon>
        <taxon>Embryophyta</taxon>
        <taxon>Tracheophyta</taxon>
        <taxon>Lycopodiopsida</taxon>
        <taxon>Lycopodiales</taxon>
        <taxon>Lycopodiaceae</taxon>
        <taxon>Lycopodioideae</taxon>
        <taxon>Diphasiastrum</taxon>
    </lineage>
</organism>
<gene>
    <name evidence="1" type="ORF">O6H91_21G067400</name>
</gene>
<name>A0ACC2ALV4_DIPCM</name>
<evidence type="ECO:0000313" key="2">
    <source>
        <dbReference type="Proteomes" id="UP001162992"/>
    </source>
</evidence>
<keyword evidence="2" id="KW-1185">Reference proteome</keyword>
<comment type="caution">
    <text evidence="1">The sequence shown here is derived from an EMBL/GenBank/DDBJ whole genome shotgun (WGS) entry which is preliminary data.</text>
</comment>
<proteinExistence type="predicted"/>
<evidence type="ECO:0000313" key="1">
    <source>
        <dbReference type="EMBL" id="KAJ7518405.1"/>
    </source>
</evidence>
<accession>A0ACC2ALV4</accession>